<dbReference type="AlphaFoldDB" id="A0A2M8C4M2"/>
<dbReference type="Proteomes" id="UP000229421">
    <property type="component" value="Unassembled WGS sequence"/>
</dbReference>
<evidence type="ECO:0008006" key="4">
    <source>
        <dbReference type="Google" id="ProtNLM"/>
    </source>
</evidence>
<evidence type="ECO:0000313" key="2">
    <source>
        <dbReference type="EMBL" id="PJB51045.1"/>
    </source>
</evidence>
<proteinExistence type="predicted"/>
<organism evidence="2 3">
    <name type="scientific">Candidatus Berkelbacteria bacterium CG_4_9_14_3_um_filter_39_23</name>
    <dbReference type="NCBI Taxonomy" id="1974508"/>
    <lineage>
        <taxon>Bacteria</taxon>
        <taxon>Candidatus Berkelbacteria</taxon>
    </lineage>
</organism>
<gene>
    <name evidence="2" type="ORF">CO101_03065</name>
</gene>
<protein>
    <recommendedName>
        <fullName evidence="4">t-SNARE coiled-coil homology domain-containing protein</fullName>
    </recommendedName>
</protein>
<evidence type="ECO:0000313" key="3">
    <source>
        <dbReference type="Proteomes" id="UP000229421"/>
    </source>
</evidence>
<sequence length="133" mass="16053">MANEKKLEKLISEKFALAIKHTDKRFDELAYIVSDGFSMMGARFEKRFEQIDQRFEQIDQRFEQIDQRFEQIESRLRHIEARLDMLETDVAFLRSMRKDLELTNQLLDQMVTKKDLEKIEKRVKRLERKVGIA</sequence>
<accession>A0A2M8C4M2</accession>
<keyword evidence="1" id="KW-0175">Coiled coil</keyword>
<evidence type="ECO:0000256" key="1">
    <source>
        <dbReference type="SAM" id="Coils"/>
    </source>
</evidence>
<dbReference type="SUPFAM" id="SSF57997">
    <property type="entry name" value="Tropomyosin"/>
    <property type="match status" value="1"/>
</dbReference>
<name>A0A2M8C4M2_9BACT</name>
<comment type="caution">
    <text evidence="2">The sequence shown here is derived from an EMBL/GenBank/DDBJ whole genome shotgun (WGS) entry which is preliminary data.</text>
</comment>
<dbReference type="Gene3D" id="1.20.5.110">
    <property type="match status" value="2"/>
</dbReference>
<reference evidence="3" key="1">
    <citation type="submission" date="2017-09" db="EMBL/GenBank/DDBJ databases">
        <title>Depth-based differentiation of microbial function through sediment-hosted aquifers and enrichment of novel symbionts in the deep terrestrial subsurface.</title>
        <authorList>
            <person name="Probst A.J."/>
            <person name="Ladd B."/>
            <person name="Jarett J.K."/>
            <person name="Geller-Mcgrath D.E."/>
            <person name="Sieber C.M.K."/>
            <person name="Emerson J.B."/>
            <person name="Anantharaman K."/>
            <person name="Thomas B.C."/>
            <person name="Malmstrom R."/>
            <person name="Stieglmeier M."/>
            <person name="Klingl A."/>
            <person name="Woyke T."/>
            <person name="Ryan C.M."/>
            <person name="Banfield J.F."/>
        </authorList>
    </citation>
    <scope>NUCLEOTIDE SEQUENCE [LARGE SCALE GENOMIC DNA]</scope>
</reference>
<feature type="coiled-coil region" evidence="1">
    <location>
        <begin position="62"/>
        <end position="129"/>
    </location>
</feature>
<dbReference type="EMBL" id="PFTZ01000089">
    <property type="protein sequence ID" value="PJB51045.1"/>
    <property type="molecule type" value="Genomic_DNA"/>
</dbReference>